<dbReference type="Proteomes" id="UP000284772">
    <property type="component" value="Unassembled WGS sequence"/>
</dbReference>
<sequence>MKIKTYPETTQELRKIAAFCKQQWGIEIAHRLIETYQRNKKRLSSNPYMAPIEPLLVNREYVYRGLLIHKYCKVIYRIDETAGIIYIVDVWDTRREPHEI</sequence>
<dbReference type="EMBL" id="QRPE01000002">
    <property type="protein sequence ID" value="RHL95896.1"/>
    <property type="molecule type" value="Genomic_DNA"/>
</dbReference>
<keyword evidence="1" id="KW-1277">Toxin-antitoxin system</keyword>
<evidence type="ECO:0000313" key="4">
    <source>
        <dbReference type="EMBL" id="RHN07994.1"/>
    </source>
</evidence>
<dbReference type="EMBL" id="QRQM01000007">
    <property type="protein sequence ID" value="RHN07994.1"/>
    <property type="molecule type" value="Genomic_DNA"/>
</dbReference>
<evidence type="ECO:0000313" key="7">
    <source>
        <dbReference type="Proteomes" id="UP000286003"/>
    </source>
</evidence>
<accession>A0A3E4KTE6</accession>
<evidence type="ECO:0000313" key="6">
    <source>
        <dbReference type="Proteomes" id="UP000285013"/>
    </source>
</evidence>
<gene>
    <name evidence="2" type="ORF">DWX27_09515</name>
    <name evidence="4" type="ORF">DWZ32_08005</name>
    <name evidence="3" type="ORF">DWZ95_03545</name>
</gene>
<dbReference type="InterPro" id="IPR007712">
    <property type="entry name" value="RelE/ParE_toxin"/>
</dbReference>
<dbReference type="Pfam" id="PF05016">
    <property type="entry name" value="ParE_toxin"/>
    <property type="match status" value="1"/>
</dbReference>
<dbReference type="Gene3D" id="3.30.2310.20">
    <property type="entry name" value="RelE-like"/>
    <property type="match status" value="1"/>
</dbReference>
<evidence type="ECO:0000256" key="1">
    <source>
        <dbReference type="ARBA" id="ARBA00022649"/>
    </source>
</evidence>
<dbReference type="EMBL" id="QRWT01000007">
    <property type="protein sequence ID" value="RGT53185.1"/>
    <property type="molecule type" value="Genomic_DNA"/>
</dbReference>
<dbReference type="Proteomes" id="UP000285013">
    <property type="component" value="Unassembled WGS sequence"/>
</dbReference>
<proteinExistence type="predicted"/>
<dbReference type="Proteomes" id="UP000286003">
    <property type="component" value="Unassembled WGS sequence"/>
</dbReference>
<comment type="caution">
    <text evidence="2">The sequence shown here is derived from an EMBL/GenBank/DDBJ whole genome shotgun (WGS) entry which is preliminary data.</text>
</comment>
<dbReference type="RefSeq" id="WP_117707452.1">
    <property type="nucleotide sequence ID" value="NZ_JADNLS010000021.1"/>
</dbReference>
<reference evidence="5 6" key="1">
    <citation type="submission" date="2018-08" db="EMBL/GenBank/DDBJ databases">
        <title>A genome reference for cultivated species of the human gut microbiota.</title>
        <authorList>
            <person name="Zou Y."/>
            <person name="Xue W."/>
            <person name="Luo G."/>
        </authorList>
    </citation>
    <scope>NUCLEOTIDE SEQUENCE [LARGE SCALE GENOMIC DNA]</scope>
    <source>
        <strain evidence="2 5">AF19-10AC</strain>
        <strain evidence="4 7">AF31-23</strain>
        <strain evidence="3 6">AF36-16BH</strain>
    </source>
</reference>
<evidence type="ECO:0000313" key="5">
    <source>
        <dbReference type="Proteomes" id="UP000284772"/>
    </source>
</evidence>
<evidence type="ECO:0000313" key="3">
    <source>
        <dbReference type="EMBL" id="RHL95896.1"/>
    </source>
</evidence>
<evidence type="ECO:0000313" key="2">
    <source>
        <dbReference type="EMBL" id="RGT53185.1"/>
    </source>
</evidence>
<dbReference type="InterPro" id="IPR035093">
    <property type="entry name" value="RelE/ParE_toxin_dom_sf"/>
</dbReference>
<dbReference type="AlphaFoldDB" id="A0A3E4KTE6"/>
<organism evidence="2 5">
    <name type="scientific">Bacteroides intestinalis</name>
    <dbReference type="NCBI Taxonomy" id="329854"/>
    <lineage>
        <taxon>Bacteria</taxon>
        <taxon>Pseudomonadati</taxon>
        <taxon>Bacteroidota</taxon>
        <taxon>Bacteroidia</taxon>
        <taxon>Bacteroidales</taxon>
        <taxon>Bacteroidaceae</taxon>
        <taxon>Bacteroides</taxon>
    </lineage>
</organism>
<name>A0A3E4KTE6_9BACE</name>
<protein>
    <submittedName>
        <fullName evidence="2">Type II toxin-antitoxin system RelE/ParE family toxin</fullName>
    </submittedName>
</protein>